<dbReference type="CDD" id="cd04301">
    <property type="entry name" value="NAT_SF"/>
    <property type="match status" value="1"/>
</dbReference>
<keyword evidence="1 4" id="KW-0808">Transferase</keyword>
<dbReference type="GO" id="GO:0016747">
    <property type="term" value="F:acyltransferase activity, transferring groups other than amino-acyl groups"/>
    <property type="evidence" value="ECO:0007669"/>
    <property type="project" value="InterPro"/>
</dbReference>
<dbReference type="OrthoDB" id="5197788at2"/>
<gene>
    <name evidence="4" type="ORF">Apau_2410</name>
</gene>
<protein>
    <submittedName>
        <fullName evidence="4">GCN5-related N-acetyltransferase</fullName>
    </submittedName>
</protein>
<dbReference type="RefSeq" id="WP_006302065.1">
    <property type="nucleotide sequence ID" value="NZ_CM001022.1"/>
</dbReference>
<reference evidence="4 5" key="1">
    <citation type="journal article" date="2010" name="Stand. Genomic Sci.">
        <title>Non-contiguous finished genome sequence of Aminomonas paucivorans type strain (GLU-3).</title>
        <authorList>
            <person name="Pitluck S."/>
            <person name="Yasawong M."/>
            <person name="Held B."/>
            <person name="Lapidus A."/>
            <person name="Nolan M."/>
            <person name="Copeland A."/>
            <person name="Lucas S."/>
            <person name="Del Rio T.G."/>
            <person name="Tice H."/>
            <person name="Cheng J.F."/>
            <person name="Chertkov O."/>
            <person name="Goodwin L."/>
            <person name="Tapia R."/>
            <person name="Han C."/>
            <person name="Liolios K."/>
            <person name="Ivanova N."/>
            <person name="Mavromatis K."/>
            <person name="Ovchinnikova G."/>
            <person name="Pati A."/>
            <person name="Chen A."/>
            <person name="Palaniappan K."/>
            <person name="Land M."/>
            <person name="Hauser L."/>
            <person name="Chang Y.J."/>
            <person name="Jeffries C.D."/>
            <person name="Pukall R."/>
            <person name="Spring S."/>
            <person name="Rohde M."/>
            <person name="Sikorski J."/>
            <person name="Goker M."/>
            <person name="Woyke T."/>
            <person name="Bristow J."/>
            <person name="Eisen J.A."/>
            <person name="Markowitz V."/>
            <person name="Hugenholtz P."/>
            <person name="Kyrpides N.C."/>
            <person name="Klenk H.P."/>
        </authorList>
    </citation>
    <scope>NUCLEOTIDE SEQUENCE [LARGE SCALE GENOMIC DNA]</scope>
    <source>
        <strain evidence="4 5">DSM 12260</strain>
    </source>
</reference>
<dbReference type="Pfam" id="PF13508">
    <property type="entry name" value="Acetyltransf_7"/>
    <property type="match status" value="1"/>
</dbReference>
<dbReference type="InterPro" id="IPR050832">
    <property type="entry name" value="Bact_Acetyltransf"/>
</dbReference>
<dbReference type="EMBL" id="CM001022">
    <property type="protein sequence ID" value="EFQ24817.1"/>
    <property type="molecule type" value="Genomic_DNA"/>
</dbReference>
<feature type="domain" description="N-acetyltransferase" evidence="3">
    <location>
        <begin position="5"/>
        <end position="138"/>
    </location>
</feature>
<dbReference type="InterPro" id="IPR000182">
    <property type="entry name" value="GNAT_dom"/>
</dbReference>
<dbReference type="HOGENOM" id="CLU_120387_0_0_0"/>
<dbReference type="Proteomes" id="UP000005096">
    <property type="component" value="Chromosome"/>
</dbReference>
<evidence type="ECO:0000313" key="5">
    <source>
        <dbReference type="Proteomes" id="UP000005096"/>
    </source>
</evidence>
<dbReference type="STRING" id="584708.Apau_2410"/>
<dbReference type="eggNOG" id="COG1246">
    <property type="taxonomic scope" value="Bacteria"/>
</dbReference>
<evidence type="ECO:0000259" key="3">
    <source>
        <dbReference type="PROSITE" id="PS51186"/>
    </source>
</evidence>
<organism evidence="4 5">
    <name type="scientific">Aminomonas paucivorans DSM 12260</name>
    <dbReference type="NCBI Taxonomy" id="584708"/>
    <lineage>
        <taxon>Bacteria</taxon>
        <taxon>Thermotogati</taxon>
        <taxon>Synergistota</taxon>
        <taxon>Synergistia</taxon>
        <taxon>Synergistales</taxon>
        <taxon>Synergistaceae</taxon>
        <taxon>Aminomonas</taxon>
    </lineage>
</organism>
<dbReference type="Gene3D" id="3.40.630.30">
    <property type="match status" value="1"/>
</dbReference>
<keyword evidence="5" id="KW-1185">Reference proteome</keyword>
<dbReference type="AlphaFoldDB" id="E3D0S9"/>
<dbReference type="PROSITE" id="PS51186">
    <property type="entry name" value="GNAT"/>
    <property type="match status" value="1"/>
</dbReference>
<evidence type="ECO:0000256" key="2">
    <source>
        <dbReference type="ARBA" id="ARBA00023315"/>
    </source>
</evidence>
<accession>E3D0S9</accession>
<name>E3D0S9_9BACT</name>
<dbReference type="PaxDb" id="584708-Apau_2410"/>
<dbReference type="PANTHER" id="PTHR43877">
    <property type="entry name" value="AMINOALKYLPHOSPHONATE N-ACETYLTRANSFERASE-RELATED-RELATED"/>
    <property type="match status" value="1"/>
</dbReference>
<dbReference type="SUPFAM" id="SSF55729">
    <property type="entry name" value="Acyl-CoA N-acyltransferases (Nat)"/>
    <property type="match status" value="1"/>
</dbReference>
<evidence type="ECO:0000256" key="1">
    <source>
        <dbReference type="ARBA" id="ARBA00022679"/>
    </source>
</evidence>
<dbReference type="InterPro" id="IPR016181">
    <property type="entry name" value="Acyl_CoA_acyltransferase"/>
</dbReference>
<sequence>MPEAATLRPARAEDLFSVGALLEKAGLPLEGVEGSFAGFFVAERGGKTVGSVGVEIAGDAGMVRSLAVEASLRGRGTGDALLRRGEEALRAAGVAEAWVLTETAPAFFLSRGYRDAPRSSLPPALAERSALSSVCPCSCRCLKKSLVSPEA</sequence>
<keyword evidence="2" id="KW-0012">Acyltransferase</keyword>
<proteinExistence type="predicted"/>
<evidence type="ECO:0000313" key="4">
    <source>
        <dbReference type="EMBL" id="EFQ24817.1"/>
    </source>
</evidence>